<sequence length="313" mass="32720">MMNFGISDSSDGFDSGSGTNTKANSVSSSVAGINGSYDSKGNYDSSEGSDSSDASVNGDSADLSNASDLQPVKDADSWGSLQLRIEQWLRESATAITLDDVAGDTDPGELQSRNHPYQVCHCTLTLPLPLLLTYFQNFLHKAVTASDDIVTDCTRLNGSGFALGCNIGADPLAGNALDGADTAPRIHSEIDTTVTARHDINNTHNIRGVKIPHVSPSGDADSGLYDDGPAVQLAPPPKHTRTSIMRSFTPFTSLIPQASTTPRPSLPTVEDIWGSFGSPISGIGAPAASRHGQCHRLVSSSSTGDQDDDSAVD</sequence>
<organism evidence="2 3">
    <name type="scientific">Marasmius tenuissimus</name>
    <dbReference type="NCBI Taxonomy" id="585030"/>
    <lineage>
        <taxon>Eukaryota</taxon>
        <taxon>Fungi</taxon>
        <taxon>Dikarya</taxon>
        <taxon>Basidiomycota</taxon>
        <taxon>Agaricomycotina</taxon>
        <taxon>Agaricomycetes</taxon>
        <taxon>Agaricomycetidae</taxon>
        <taxon>Agaricales</taxon>
        <taxon>Marasmiineae</taxon>
        <taxon>Marasmiaceae</taxon>
        <taxon>Marasmius</taxon>
    </lineage>
</organism>
<evidence type="ECO:0000313" key="3">
    <source>
        <dbReference type="Proteomes" id="UP001437256"/>
    </source>
</evidence>
<feature type="compositionally biased region" description="Low complexity" evidence="1">
    <location>
        <begin position="44"/>
        <end position="55"/>
    </location>
</feature>
<name>A0ABR2ZRP4_9AGAR</name>
<accession>A0ABR2ZRP4</accession>
<keyword evidence="3" id="KW-1185">Reference proteome</keyword>
<proteinExistence type="predicted"/>
<dbReference type="EMBL" id="JBBXMP010000068">
    <property type="protein sequence ID" value="KAL0064033.1"/>
    <property type="molecule type" value="Genomic_DNA"/>
</dbReference>
<reference evidence="2 3" key="1">
    <citation type="submission" date="2024-05" db="EMBL/GenBank/DDBJ databases">
        <title>A draft genome resource for the thread blight pathogen Marasmius tenuissimus strain MS-2.</title>
        <authorList>
            <person name="Yulfo-Soto G.E."/>
            <person name="Baruah I.K."/>
            <person name="Amoako-Attah I."/>
            <person name="Bukari Y."/>
            <person name="Meinhardt L.W."/>
            <person name="Bailey B.A."/>
            <person name="Cohen S.P."/>
        </authorList>
    </citation>
    <scope>NUCLEOTIDE SEQUENCE [LARGE SCALE GENOMIC DNA]</scope>
    <source>
        <strain evidence="2 3">MS-2</strain>
    </source>
</reference>
<feature type="compositionally biased region" description="Low complexity" evidence="1">
    <location>
        <begin position="7"/>
        <end position="18"/>
    </location>
</feature>
<feature type="region of interest" description="Disordered" evidence="1">
    <location>
        <begin position="284"/>
        <end position="313"/>
    </location>
</feature>
<protein>
    <submittedName>
        <fullName evidence="2">Uncharacterized protein</fullName>
    </submittedName>
</protein>
<gene>
    <name evidence="2" type="ORF">AAF712_008999</name>
</gene>
<feature type="compositionally biased region" description="Polar residues" evidence="1">
    <location>
        <begin position="19"/>
        <end position="43"/>
    </location>
</feature>
<comment type="caution">
    <text evidence="2">The sequence shown here is derived from an EMBL/GenBank/DDBJ whole genome shotgun (WGS) entry which is preliminary data.</text>
</comment>
<evidence type="ECO:0000256" key="1">
    <source>
        <dbReference type="SAM" id="MobiDB-lite"/>
    </source>
</evidence>
<dbReference type="Proteomes" id="UP001437256">
    <property type="component" value="Unassembled WGS sequence"/>
</dbReference>
<feature type="region of interest" description="Disordered" evidence="1">
    <location>
        <begin position="1"/>
        <end position="71"/>
    </location>
</feature>
<evidence type="ECO:0000313" key="2">
    <source>
        <dbReference type="EMBL" id="KAL0064033.1"/>
    </source>
</evidence>